<reference evidence="1 2" key="1">
    <citation type="journal article" date="2016" name="Sci. Rep.">
        <title>The genome sequence of the outbreeding globe artichoke constructed de novo incorporating a phase-aware low-pass sequencing strategy of F1 progeny.</title>
        <authorList>
            <person name="Scaglione D."/>
            <person name="Reyes-Chin-Wo S."/>
            <person name="Acquadro A."/>
            <person name="Froenicke L."/>
            <person name="Portis E."/>
            <person name="Beitel C."/>
            <person name="Tirone M."/>
            <person name="Mauro R."/>
            <person name="Lo Monaco A."/>
            <person name="Mauromicale G."/>
            <person name="Faccioli P."/>
            <person name="Cattivelli L."/>
            <person name="Rieseberg L."/>
            <person name="Michelmore R."/>
            <person name="Lanteri S."/>
        </authorList>
    </citation>
    <scope>NUCLEOTIDE SEQUENCE [LARGE SCALE GENOMIC DNA]</scope>
    <source>
        <strain evidence="1">2C</strain>
    </source>
</reference>
<evidence type="ECO:0000313" key="1">
    <source>
        <dbReference type="EMBL" id="KVI04397.1"/>
    </source>
</evidence>
<evidence type="ECO:0000313" key="2">
    <source>
        <dbReference type="Proteomes" id="UP000243975"/>
    </source>
</evidence>
<comment type="caution">
    <text evidence="1">The sequence shown here is derived from an EMBL/GenBank/DDBJ whole genome shotgun (WGS) entry which is preliminary data.</text>
</comment>
<dbReference type="Proteomes" id="UP000243975">
    <property type="component" value="Unassembled WGS sequence"/>
</dbReference>
<name>A0A118K2H9_CYNCS</name>
<protein>
    <submittedName>
        <fullName evidence="1">Uncharacterized protein</fullName>
    </submittedName>
</protein>
<keyword evidence="2" id="KW-1185">Reference proteome</keyword>
<dbReference type="EMBL" id="LEKV01002167">
    <property type="protein sequence ID" value="KVI04397.1"/>
    <property type="molecule type" value="Genomic_DNA"/>
</dbReference>
<accession>A0A118K2H9</accession>
<dbReference type="AlphaFoldDB" id="A0A118K2H9"/>
<sequence length="48" mass="5165">MPCIQFKRSSSSSSSFKCSISSSASLSDHIIVCSSSIGEFDGIPWTYL</sequence>
<proteinExistence type="predicted"/>
<gene>
    <name evidence="1" type="ORF">Ccrd_017290</name>
</gene>
<dbReference type="Gramene" id="KVI04397">
    <property type="protein sequence ID" value="KVI04397"/>
    <property type="gene ID" value="Ccrd_017290"/>
</dbReference>
<organism evidence="1 2">
    <name type="scientific">Cynara cardunculus var. scolymus</name>
    <name type="common">Globe artichoke</name>
    <name type="synonym">Cynara scolymus</name>
    <dbReference type="NCBI Taxonomy" id="59895"/>
    <lineage>
        <taxon>Eukaryota</taxon>
        <taxon>Viridiplantae</taxon>
        <taxon>Streptophyta</taxon>
        <taxon>Embryophyta</taxon>
        <taxon>Tracheophyta</taxon>
        <taxon>Spermatophyta</taxon>
        <taxon>Magnoliopsida</taxon>
        <taxon>eudicotyledons</taxon>
        <taxon>Gunneridae</taxon>
        <taxon>Pentapetalae</taxon>
        <taxon>asterids</taxon>
        <taxon>campanulids</taxon>
        <taxon>Asterales</taxon>
        <taxon>Asteraceae</taxon>
        <taxon>Carduoideae</taxon>
        <taxon>Cardueae</taxon>
        <taxon>Carduinae</taxon>
        <taxon>Cynara</taxon>
    </lineage>
</organism>